<keyword evidence="2" id="KW-0285">Flavoprotein</keyword>
<dbReference type="SUPFAM" id="SSF50475">
    <property type="entry name" value="FMN-binding split barrel"/>
    <property type="match status" value="1"/>
</dbReference>
<evidence type="ECO:0000256" key="2">
    <source>
        <dbReference type="ARBA" id="ARBA00022630"/>
    </source>
</evidence>
<dbReference type="Pfam" id="PF01613">
    <property type="entry name" value="Flavin_Reduct"/>
    <property type="match status" value="1"/>
</dbReference>
<dbReference type="InterPro" id="IPR052174">
    <property type="entry name" value="Flavoredoxin"/>
</dbReference>
<feature type="domain" description="Flavin reductase like" evidence="5">
    <location>
        <begin position="11"/>
        <end position="157"/>
    </location>
</feature>
<comment type="caution">
    <text evidence="6">The sequence shown here is derived from an EMBL/GenBank/DDBJ whole genome shotgun (WGS) entry which is preliminary data.</text>
</comment>
<dbReference type="GO" id="GO:0016646">
    <property type="term" value="F:oxidoreductase activity, acting on the CH-NH group of donors, NAD or NADP as acceptor"/>
    <property type="evidence" value="ECO:0007669"/>
    <property type="project" value="UniProtKB-ARBA"/>
</dbReference>
<sequence length="242" mass="27208">MGRQYWRGGNMLYPVPAVMVSCMRPGERPNIITVAWAGTVCSAPAMLSISVRKERYAHRIIEETGEFAVNLVNKELTFATDYCGVRSGRDVDKFREMKLTEQPSKYISAPGIAESPLILECKVKQQIPLGTHDMFLAEVVGVSVDERYIDEKGTFHLNDAKLTAYSHGTYFELGEALGTFGFSVRKDKNKKDTKNTKGTKEIKNTKDAKDKRDIRMSSGKNGSGKPDFRKPAKKYADRRKIK</sequence>
<evidence type="ECO:0000259" key="5">
    <source>
        <dbReference type="SMART" id="SM00903"/>
    </source>
</evidence>
<reference evidence="6" key="1">
    <citation type="submission" date="2021-10" db="EMBL/GenBank/DDBJ databases">
        <title>Anaerobic single-cell dispensing facilitates the cultivation of human gut bacteria.</title>
        <authorList>
            <person name="Afrizal A."/>
        </authorList>
    </citation>
    <scope>NUCLEOTIDE SEQUENCE</scope>
    <source>
        <strain evidence="6">CLA-AA-H274</strain>
    </source>
</reference>
<comment type="similarity">
    <text evidence="3">Belongs to the flavoredoxin family.</text>
</comment>
<name>A0AAE3ARQ3_9FIRM</name>
<dbReference type="Gene3D" id="2.30.110.10">
    <property type="entry name" value="Electron Transport, Fmn-binding Protein, Chain A"/>
    <property type="match status" value="1"/>
</dbReference>
<feature type="compositionally biased region" description="Basic residues" evidence="4">
    <location>
        <begin position="231"/>
        <end position="242"/>
    </location>
</feature>
<dbReference type="PANTHER" id="PTHR43567:SF1">
    <property type="entry name" value="FLAVOREDOXIN"/>
    <property type="match status" value="1"/>
</dbReference>
<feature type="compositionally biased region" description="Basic and acidic residues" evidence="4">
    <location>
        <begin position="188"/>
        <end position="215"/>
    </location>
</feature>
<gene>
    <name evidence="6" type="ORF">LKD32_04215</name>
</gene>
<protein>
    <submittedName>
        <fullName evidence="6">Flavin reductase family protein</fullName>
    </submittedName>
</protein>
<dbReference type="EMBL" id="JAJEPU010000008">
    <property type="protein sequence ID" value="MCC2164097.1"/>
    <property type="molecule type" value="Genomic_DNA"/>
</dbReference>
<evidence type="ECO:0000313" key="6">
    <source>
        <dbReference type="EMBL" id="MCC2164097.1"/>
    </source>
</evidence>
<dbReference type="Proteomes" id="UP001198962">
    <property type="component" value="Unassembled WGS sequence"/>
</dbReference>
<keyword evidence="7" id="KW-1185">Reference proteome</keyword>
<dbReference type="AlphaFoldDB" id="A0AAE3ARQ3"/>
<dbReference type="PANTHER" id="PTHR43567">
    <property type="entry name" value="FLAVOREDOXIN-RELATED-RELATED"/>
    <property type="match status" value="1"/>
</dbReference>
<dbReference type="GO" id="GO:0010181">
    <property type="term" value="F:FMN binding"/>
    <property type="evidence" value="ECO:0007669"/>
    <property type="project" value="InterPro"/>
</dbReference>
<comment type="cofactor">
    <cofactor evidence="1">
        <name>FMN</name>
        <dbReference type="ChEBI" id="CHEBI:58210"/>
    </cofactor>
</comment>
<proteinExistence type="inferred from homology"/>
<dbReference type="RefSeq" id="WP_308450821.1">
    <property type="nucleotide sequence ID" value="NZ_JAJEPU010000008.1"/>
</dbReference>
<dbReference type="InterPro" id="IPR002563">
    <property type="entry name" value="Flavin_Rdtase-like_dom"/>
</dbReference>
<dbReference type="InterPro" id="IPR012349">
    <property type="entry name" value="Split_barrel_FMN-bd"/>
</dbReference>
<evidence type="ECO:0000256" key="4">
    <source>
        <dbReference type="SAM" id="MobiDB-lite"/>
    </source>
</evidence>
<dbReference type="PROSITE" id="PS51257">
    <property type="entry name" value="PROKAR_LIPOPROTEIN"/>
    <property type="match status" value="1"/>
</dbReference>
<evidence type="ECO:0000313" key="7">
    <source>
        <dbReference type="Proteomes" id="UP001198962"/>
    </source>
</evidence>
<dbReference type="SMART" id="SM00903">
    <property type="entry name" value="Flavin_Reduct"/>
    <property type="match status" value="1"/>
</dbReference>
<feature type="region of interest" description="Disordered" evidence="4">
    <location>
        <begin position="188"/>
        <end position="242"/>
    </location>
</feature>
<evidence type="ECO:0000256" key="3">
    <source>
        <dbReference type="ARBA" id="ARBA00038054"/>
    </source>
</evidence>
<organism evidence="6 7">
    <name type="scientific">Brotaphodocola catenula</name>
    <dbReference type="NCBI Taxonomy" id="2885361"/>
    <lineage>
        <taxon>Bacteria</taxon>
        <taxon>Bacillati</taxon>
        <taxon>Bacillota</taxon>
        <taxon>Clostridia</taxon>
        <taxon>Lachnospirales</taxon>
        <taxon>Lachnospiraceae</taxon>
        <taxon>Brotaphodocola</taxon>
    </lineage>
</organism>
<evidence type="ECO:0000256" key="1">
    <source>
        <dbReference type="ARBA" id="ARBA00001917"/>
    </source>
</evidence>
<accession>A0AAE3ARQ3</accession>